<gene>
    <name evidence="2" type="ORF">KC01_LOCUS37440</name>
</gene>
<keyword evidence="3" id="KW-1185">Reference proteome</keyword>
<evidence type="ECO:0000256" key="1">
    <source>
        <dbReference type="SAM" id="MobiDB-lite"/>
    </source>
</evidence>
<dbReference type="Proteomes" id="UP001497482">
    <property type="component" value="Chromosome 7"/>
</dbReference>
<organism evidence="2 3">
    <name type="scientific">Knipowitschia caucasica</name>
    <name type="common">Caucasian dwarf goby</name>
    <name type="synonym">Pomatoschistus caucasicus</name>
    <dbReference type="NCBI Taxonomy" id="637954"/>
    <lineage>
        <taxon>Eukaryota</taxon>
        <taxon>Metazoa</taxon>
        <taxon>Chordata</taxon>
        <taxon>Craniata</taxon>
        <taxon>Vertebrata</taxon>
        <taxon>Euteleostomi</taxon>
        <taxon>Actinopterygii</taxon>
        <taxon>Neopterygii</taxon>
        <taxon>Teleostei</taxon>
        <taxon>Neoteleostei</taxon>
        <taxon>Acanthomorphata</taxon>
        <taxon>Gobiaria</taxon>
        <taxon>Gobiiformes</taxon>
        <taxon>Gobioidei</taxon>
        <taxon>Gobiidae</taxon>
        <taxon>Gobiinae</taxon>
        <taxon>Knipowitschia</taxon>
    </lineage>
</organism>
<evidence type="ECO:0000313" key="3">
    <source>
        <dbReference type="Proteomes" id="UP001497482"/>
    </source>
</evidence>
<dbReference type="AlphaFoldDB" id="A0AAV2MCJ7"/>
<sequence length="151" mass="16673">MSDPDGAAGLRGAAFPPLALPPSLYYHGEAEYTPQAIREPAQPKEREDEGGSERDGEEQPSRTEPHICSTALSTPQHSRGAWLKREALSVICLFTLSGLQSQRPQQPGRARSQRRGTVCLLRQLQYGRSTSLMRSHVEEPGAGSRWHKSLQ</sequence>
<accession>A0AAV2MCJ7</accession>
<reference evidence="2 3" key="1">
    <citation type="submission" date="2024-04" db="EMBL/GenBank/DDBJ databases">
        <authorList>
            <person name="Waldvogel A.-M."/>
            <person name="Schoenle A."/>
        </authorList>
    </citation>
    <scope>NUCLEOTIDE SEQUENCE [LARGE SCALE GENOMIC DNA]</scope>
</reference>
<feature type="compositionally biased region" description="Basic and acidic residues" evidence="1">
    <location>
        <begin position="41"/>
        <end position="65"/>
    </location>
</feature>
<dbReference type="EMBL" id="OZ035829">
    <property type="protein sequence ID" value="CAL1610924.1"/>
    <property type="molecule type" value="Genomic_DNA"/>
</dbReference>
<evidence type="ECO:0000313" key="2">
    <source>
        <dbReference type="EMBL" id="CAL1610924.1"/>
    </source>
</evidence>
<feature type="region of interest" description="Disordered" evidence="1">
    <location>
        <begin position="23"/>
        <end position="79"/>
    </location>
</feature>
<protein>
    <submittedName>
        <fullName evidence="2">Uncharacterized protein</fullName>
    </submittedName>
</protein>
<name>A0AAV2MCJ7_KNICA</name>
<proteinExistence type="predicted"/>